<keyword evidence="5 7" id="KW-1133">Transmembrane helix</keyword>
<evidence type="ECO:0000256" key="7">
    <source>
        <dbReference type="SAM" id="Phobius"/>
    </source>
</evidence>
<gene>
    <name evidence="8" type="ORF">IAD20_03680</name>
</gene>
<name>A0A9D1M3Y6_9PROT</name>
<evidence type="ECO:0000256" key="2">
    <source>
        <dbReference type="ARBA" id="ARBA00005262"/>
    </source>
</evidence>
<reference evidence="8" key="1">
    <citation type="submission" date="2020-10" db="EMBL/GenBank/DDBJ databases">
        <authorList>
            <person name="Gilroy R."/>
        </authorList>
    </citation>
    <scope>NUCLEOTIDE SEQUENCE</scope>
    <source>
        <strain evidence="8">ChiW3-316</strain>
    </source>
</reference>
<dbReference type="Proteomes" id="UP000824107">
    <property type="component" value="Unassembled WGS sequence"/>
</dbReference>
<dbReference type="Pfam" id="PF02417">
    <property type="entry name" value="Chromate_transp"/>
    <property type="match status" value="1"/>
</dbReference>
<evidence type="ECO:0000256" key="6">
    <source>
        <dbReference type="ARBA" id="ARBA00023136"/>
    </source>
</evidence>
<accession>A0A9D1M3Y6</accession>
<dbReference type="EMBL" id="DVNC01000027">
    <property type="protein sequence ID" value="HIU53163.1"/>
    <property type="molecule type" value="Genomic_DNA"/>
</dbReference>
<feature type="transmembrane region" description="Helical" evidence="7">
    <location>
        <begin position="112"/>
        <end position="135"/>
    </location>
</feature>
<proteinExistence type="inferred from homology"/>
<dbReference type="AlphaFoldDB" id="A0A9D1M3Y6"/>
<organism evidence="8 9">
    <name type="scientific">Candidatus Scatocola faecipullorum</name>
    <dbReference type="NCBI Taxonomy" id="2840917"/>
    <lineage>
        <taxon>Bacteria</taxon>
        <taxon>Pseudomonadati</taxon>
        <taxon>Pseudomonadota</taxon>
        <taxon>Alphaproteobacteria</taxon>
        <taxon>Rhodospirillales</taxon>
        <taxon>Rhodospirillaceae</taxon>
        <taxon>Rhodospirillaceae incertae sedis</taxon>
        <taxon>Candidatus Scatocola</taxon>
    </lineage>
</organism>
<comment type="similarity">
    <text evidence="2">Belongs to the chromate ion transporter (CHR) (TC 2.A.51) family.</text>
</comment>
<feature type="transmembrane region" description="Helical" evidence="7">
    <location>
        <begin position="77"/>
        <end position="100"/>
    </location>
</feature>
<evidence type="ECO:0000313" key="8">
    <source>
        <dbReference type="EMBL" id="HIU53163.1"/>
    </source>
</evidence>
<dbReference type="InterPro" id="IPR052518">
    <property type="entry name" value="CHR_Transporter"/>
</dbReference>
<dbReference type="GO" id="GO:0015109">
    <property type="term" value="F:chromate transmembrane transporter activity"/>
    <property type="evidence" value="ECO:0007669"/>
    <property type="project" value="InterPro"/>
</dbReference>
<feature type="transmembrane region" description="Helical" evidence="7">
    <location>
        <begin position="17"/>
        <end position="38"/>
    </location>
</feature>
<dbReference type="PANTHER" id="PTHR43663">
    <property type="entry name" value="CHROMATE TRANSPORT PROTEIN-RELATED"/>
    <property type="match status" value="1"/>
</dbReference>
<comment type="subcellular location">
    <subcellularLocation>
        <location evidence="1">Cell membrane</location>
        <topology evidence="1">Multi-pass membrane protein</topology>
    </subcellularLocation>
</comment>
<evidence type="ECO:0000256" key="3">
    <source>
        <dbReference type="ARBA" id="ARBA00022475"/>
    </source>
</evidence>
<comment type="caution">
    <text evidence="8">The sequence shown here is derived from an EMBL/GenBank/DDBJ whole genome shotgun (WGS) entry which is preliminary data.</text>
</comment>
<dbReference type="PANTHER" id="PTHR43663:SF1">
    <property type="entry name" value="CHROMATE TRANSPORTER"/>
    <property type="match status" value="1"/>
</dbReference>
<keyword evidence="3" id="KW-1003">Cell membrane</keyword>
<feature type="transmembrane region" description="Helical" evidence="7">
    <location>
        <begin position="155"/>
        <end position="179"/>
    </location>
</feature>
<protein>
    <submittedName>
        <fullName evidence="8">Chromate transporter</fullName>
    </submittedName>
</protein>
<evidence type="ECO:0000256" key="1">
    <source>
        <dbReference type="ARBA" id="ARBA00004651"/>
    </source>
</evidence>
<dbReference type="GO" id="GO:0005886">
    <property type="term" value="C:plasma membrane"/>
    <property type="evidence" value="ECO:0007669"/>
    <property type="project" value="UniProtKB-SubCell"/>
</dbReference>
<keyword evidence="4 7" id="KW-0812">Transmembrane</keyword>
<dbReference type="InterPro" id="IPR003370">
    <property type="entry name" value="Chromate_transpt"/>
</dbReference>
<evidence type="ECO:0000313" key="9">
    <source>
        <dbReference type="Proteomes" id="UP000824107"/>
    </source>
</evidence>
<reference evidence="8" key="2">
    <citation type="journal article" date="2021" name="PeerJ">
        <title>Extensive microbial diversity within the chicken gut microbiome revealed by metagenomics and culture.</title>
        <authorList>
            <person name="Gilroy R."/>
            <person name="Ravi A."/>
            <person name="Getino M."/>
            <person name="Pursley I."/>
            <person name="Horton D.L."/>
            <person name="Alikhan N.F."/>
            <person name="Baker D."/>
            <person name="Gharbi K."/>
            <person name="Hall N."/>
            <person name="Watson M."/>
            <person name="Adriaenssens E.M."/>
            <person name="Foster-Nyarko E."/>
            <person name="Jarju S."/>
            <person name="Secka A."/>
            <person name="Antonio M."/>
            <person name="Oren A."/>
            <person name="Chaudhuri R.R."/>
            <person name="La Ragione R."/>
            <person name="Hildebrand F."/>
            <person name="Pallen M.J."/>
        </authorList>
    </citation>
    <scope>NUCLEOTIDE SEQUENCE</scope>
    <source>
        <strain evidence="8">ChiW3-316</strain>
    </source>
</reference>
<sequence>MTFEKLKLLLWLFKTDFFISSFTFGGGYVVLPMIRKYFIEQKHLFSEDELMDMSAVAQSSPGAIAINLAVLCGKKVAGWPGIFVAGIAAVLPPLLILSAVSACYRNLIDNPVVVAVLKGMEAGVAALIADVVWYMSHMIVKKKETLPILMIPAVFTANFIFNVNALSAILGGIAVFLLLEKLKFRINLKKELPDV</sequence>
<keyword evidence="6 7" id="KW-0472">Membrane</keyword>
<evidence type="ECO:0000256" key="5">
    <source>
        <dbReference type="ARBA" id="ARBA00022989"/>
    </source>
</evidence>
<evidence type="ECO:0000256" key="4">
    <source>
        <dbReference type="ARBA" id="ARBA00022692"/>
    </source>
</evidence>